<reference evidence="1 2" key="1">
    <citation type="submission" date="2020-08" db="EMBL/GenBank/DDBJ databases">
        <title>Sequencing the genomes of 1000 actinobacteria strains.</title>
        <authorList>
            <person name="Klenk H.-P."/>
        </authorList>
    </citation>
    <scope>NUCLEOTIDE SEQUENCE [LARGE SCALE GENOMIC DNA]</scope>
    <source>
        <strain evidence="1 2">DSM 43149</strain>
    </source>
</reference>
<sequence length="48" mass="5132">MRSGFLSVVFGSGRGIDEQLHRLAGAQRLEPLLHNALEGTVSTQPVVS</sequence>
<proteinExistence type="predicted"/>
<dbReference type="AlphaFoldDB" id="A0A7W7MST1"/>
<dbReference type="EMBL" id="JACHNH010000001">
    <property type="protein sequence ID" value="MBB4765097.1"/>
    <property type="molecule type" value="Genomic_DNA"/>
</dbReference>
<protein>
    <submittedName>
        <fullName evidence="1">Uncharacterized protein</fullName>
    </submittedName>
</protein>
<organism evidence="1 2">
    <name type="scientific">Actinoplanes digitatis</name>
    <dbReference type="NCBI Taxonomy" id="1868"/>
    <lineage>
        <taxon>Bacteria</taxon>
        <taxon>Bacillati</taxon>
        <taxon>Actinomycetota</taxon>
        <taxon>Actinomycetes</taxon>
        <taxon>Micromonosporales</taxon>
        <taxon>Micromonosporaceae</taxon>
        <taxon>Actinoplanes</taxon>
    </lineage>
</organism>
<dbReference type="Proteomes" id="UP000578112">
    <property type="component" value="Unassembled WGS sequence"/>
</dbReference>
<evidence type="ECO:0000313" key="2">
    <source>
        <dbReference type="Proteomes" id="UP000578112"/>
    </source>
</evidence>
<accession>A0A7W7MST1</accession>
<gene>
    <name evidence="1" type="ORF">BJ971_005653</name>
</gene>
<comment type="caution">
    <text evidence="1">The sequence shown here is derived from an EMBL/GenBank/DDBJ whole genome shotgun (WGS) entry which is preliminary data.</text>
</comment>
<evidence type="ECO:0000313" key="1">
    <source>
        <dbReference type="EMBL" id="MBB4765097.1"/>
    </source>
</evidence>
<keyword evidence="2" id="KW-1185">Reference proteome</keyword>
<name>A0A7W7MST1_9ACTN</name>